<evidence type="ECO:0000256" key="4">
    <source>
        <dbReference type="ARBA" id="ARBA00022989"/>
    </source>
</evidence>
<feature type="transmembrane region" description="Helical" evidence="6">
    <location>
        <begin position="88"/>
        <end position="109"/>
    </location>
</feature>
<evidence type="ECO:0000256" key="6">
    <source>
        <dbReference type="SAM" id="Phobius"/>
    </source>
</evidence>
<evidence type="ECO:0000256" key="3">
    <source>
        <dbReference type="ARBA" id="ARBA00022692"/>
    </source>
</evidence>
<evidence type="ECO:0000313" key="7">
    <source>
        <dbReference type="EMBL" id="CAG7786305.1"/>
    </source>
</evidence>
<dbReference type="InterPro" id="IPR013604">
    <property type="entry name" value="7TM_chemorcpt"/>
</dbReference>
<proteinExistence type="predicted"/>
<organism evidence="7 8">
    <name type="scientific">Allacma fusca</name>
    <dbReference type="NCBI Taxonomy" id="39272"/>
    <lineage>
        <taxon>Eukaryota</taxon>
        <taxon>Metazoa</taxon>
        <taxon>Ecdysozoa</taxon>
        <taxon>Arthropoda</taxon>
        <taxon>Hexapoda</taxon>
        <taxon>Collembola</taxon>
        <taxon>Symphypleona</taxon>
        <taxon>Sminthuridae</taxon>
        <taxon>Allacma</taxon>
    </lineage>
</organism>
<keyword evidence="5 6" id="KW-0472">Membrane</keyword>
<dbReference type="GO" id="GO:0005886">
    <property type="term" value="C:plasma membrane"/>
    <property type="evidence" value="ECO:0007669"/>
    <property type="project" value="UniProtKB-SubCell"/>
</dbReference>
<name>A0A8J2KGP2_9HEXA</name>
<keyword evidence="4 6" id="KW-1133">Transmembrane helix</keyword>
<evidence type="ECO:0000256" key="1">
    <source>
        <dbReference type="ARBA" id="ARBA00004651"/>
    </source>
</evidence>
<dbReference type="EMBL" id="CAJVCH010314911">
    <property type="protein sequence ID" value="CAG7786305.1"/>
    <property type="molecule type" value="Genomic_DNA"/>
</dbReference>
<reference evidence="7" key="1">
    <citation type="submission" date="2021-06" db="EMBL/GenBank/DDBJ databases">
        <authorList>
            <person name="Hodson N. C."/>
            <person name="Mongue J. A."/>
            <person name="Jaron S. K."/>
        </authorList>
    </citation>
    <scope>NUCLEOTIDE SEQUENCE</scope>
</reference>
<evidence type="ECO:0000256" key="2">
    <source>
        <dbReference type="ARBA" id="ARBA00022475"/>
    </source>
</evidence>
<feature type="transmembrane region" description="Helical" evidence="6">
    <location>
        <begin position="54"/>
        <end position="76"/>
    </location>
</feature>
<comment type="subcellular location">
    <subcellularLocation>
        <location evidence="1">Cell membrane</location>
        <topology evidence="1">Multi-pass membrane protein</topology>
    </subcellularLocation>
</comment>
<sequence>MANMAGFDILIGFTSLRVKASLKELEHAGAVPQNNAFRQYKMLEILVKLMNETFSIPIFANFGLVFMMLPFFIYGLKNYAISALTSMFFLWCCLFQVVRVALIWIPMALVHKESNMTLSNLKSIISFKSANKPWLGLYQR</sequence>
<dbReference type="Proteomes" id="UP000708208">
    <property type="component" value="Unassembled WGS sequence"/>
</dbReference>
<protein>
    <submittedName>
        <fullName evidence="7">Uncharacterized protein</fullName>
    </submittedName>
</protein>
<keyword evidence="3 6" id="KW-0812">Transmembrane</keyword>
<keyword evidence="2" id="KW-1003">Cell membrane</keyword>
<comment type="caution">
    <text evidence="7">The sequence shown here is derived from an EMBL/GenBank/DDBJ whole genome shotgun (WGS) entry which is preliminary data.</text>
</comment>
<dbReference type="AlphaFoldDB" id="A0A8J2KGP2"/>
<evidence type="ECO:0000256" key="5">
    <source>
        <dbReference type="ARBA" id="ARBA00023136"/>
    </source>
</evidence>
<dbReference type="GO" id="GO:0050909">
    <property type="term" value="P:sensory perception of taste"/>
    <property type="evidence" value="ECO:0007669"/>
    <property type="project" value="InterPro"/>
</dbReference>
<accession>A0A8J2KGP2</accession>
<gene>
    <name evidence="7" type="ORF">AFUS01_LOCUS24879</name>
</gene>
<keyword evidence="8" id="KW-1185">Reference proteome</keyword>
<dbReference type="Pfam" id="PF08395">
    <property type="entry name" value="7tm_7"/>
    <property type="match status" value="1"/>
</dbReference>
<evidence type="ECO:0000313" key="8">
    <source>
        <dbReference type="Proteomes" id="UP000708208"/>
    </source>
</evidence>